<reference evidence="6" key="1">
    <citation type="submission" date="2023-05" db="EMBL/GenBank/DDBJ databases">
        <title>Anaerotaeda fermentans gen. nov., sp. nov., a novel anaerobic planctomycete of the new family within the order Sedimentisphaerales isolated from Taman Peninsula, Russia.</title>
        <authorList>
            <person name="Khomyakova M.A."/>
            <person name="Merkel A.Y."/>
            <person name="Slobodkin A.I."/>
        </authorList>
    </citation>
    <scope>NUCLEOTIDE SEQUENCE</scope>
    <source>
        <strain evidence="6">M17dextr</strain>
    </source>
</reference>
<keyword evidence="7" id="KW-1185">Reference proteome</keyword>
<keyword evidence="2" id="KW-0808">Transferase</keyword>
<evidence type="ECO:0000256" key="3">
    <source>
        <dbReference type="ARBA" id="ARBA00022691"/>
    </source>
</evidence>
<dbReference type="InterPro" id="IPR002591">
    <property type="entry name" value="Phosphodiest/P_Trfase"/>
</dbReference>
<dbReference type="RefSeq" id="WP_349243507.1">
    <property type="nucleotide sequence ID" value="NZ_JASCXX010000003.1"/>
</dbReference>
<proteinExistence type="predicted"/>
<gene>
    <name evidence="6" type="ORF">QJ522_03485</name>
</gene>
<dbReference type="EMBL" id="JASCXX010000003">
    <property type="protein sequence ID" value="MDI6448097.1"/>
    <property type="molecule type" value="Genomic_DNA"/>
</dbReference>
<dbReference type="InterPro" id="IPR029063">
    <property type="entry name" value="SAM-dependent_MTases_sf"/>
</dbReference>
<comment type="caution">
    <text evidence="6">The sequence shown here is derived from an EMBL/GenBank/DDBJ whole genome shotgun (WGS) entry which is preliminary data.</text>
</comment>
<dbReference type="Pfam" id="PF13847">
    <property type="entry name" value="Methyltransf_31"/>
    <property type="match status" value="1"/>
</dbReference>
<dbReference type="Gene3D" id="3.40.720.10">
    <property type="entry name" value="Alkaline Phosphatase, subunit A"/>
    <property type="match status" value="1"/>
</dbReference>
<accession>A0AAW6TSB3</accession>
<dbReference type="GO" id="GO:0016279">
    <property type="term" value="F:protein-lysine N-methyltransferase activity"/>
    <property type="evidence" value="ECO:0007669"/>
    <property type="project" value="InterPro"/>
</dbReference>
<dbReference type="InterPro" id="IPR026170">
    <property type="entry name" value="FAM173A/B"/>
</dbReference>
<dbReference type="CDD" id="cd02440">
    <property type="entry name" value="AdoMet_MTases"/>
    <property type="match status" value="1"/>
</dbReference>
<feature type="chain" id="PRO_5043543596" evidence="4">
    <location>
        <begin position="26"/>
        <end position="467"/>
    </location>
</feature>
<evidence type="ECO:0000313" key="6">
    <source>
        <dbReference type="EMBL" id="MDI6448097.1"/>
    </source>
</evidence>
<feature type="signal peptide" evidence="4">
    <location>
        <begin position="1"/>
        <end position="25"/>
    </location>
</feature>
<evidence type="ECO:0000256" key="1">
    <source>
        <dbReference type="ARBA" id="ARBA00022603"/>
    </source>
</evidence>
<keyword evidence="4" id="KW-0732">Signal</keyword>
<dbReference type="AlphaFoldDB" id="A0AAW6TSB3"/>
<evidence type="ECO:0000313" key="7">
    <source>
        <dbReference type="Proteomes" id="UP001431776"/>
    </source>
</evidence>
<dbReference type="InterPro" id="IPR025714">
    <property type="entry name" value="Methyltranfer_dom"/>
</dbReference>
<evidence type="ECO:0000256" key="4">
    <source>
        <dbReference type="SAM" id="SignalP"/>
    </source>
</evidence>
<organism evidence="6 7">
    <name type="scientific">Anaerobaca lacustris</name>
    <dbReference type="NCBI Taxonomy" id="3044600"/>
    <lineage>
        <taxon>Bacteria</taxon>
        <taxon>Pseudomonadati</taxon>
        <taxon>Planctomycetota</taxon>
        <taxon>Phycisphaerae</taxon>
        <taxon>Sedimentisphaerales</taxon>
        <taxon>Anaerobacaceae</taxon>
        <taxon>Anaerobaca</taxon>
    </lineage>
</organism>
<dbReference type="InterPro" id="IPR017850">
    <property type="entry name" value="Alkaline_phosphatase_core_sf"/>
</dbReference>
<keyword evidence="1" id="KW-0489">Methyltransferase</keyword>
<dbReference type="SUPFAM" id="SSF53335">
    <property type="entry name" value="S-adenosyl-L-methionine-dependent methyltransferases"/>
    <property type="match status" value="1"/>
</dbReference>
<protein>
    <submittedName>
        <fullName evidence="6">Alkaline phosphatase family protein</fullName>
    </submittedName>
</protein>
<evidence type="ECO:0000259" key="5">
    <source>
        <dbReference type="Pfam" id="PF13847"/>
    </source>
</evidence>
<dbReference type="GO" id="GO:0032259">
    <property type="term" value="P:methylation"/>
    <property type="evidence" value="ECO:0007669"/>
    <property type="project" value="UniProtKB-KW"/>
</dbReference>
<feature type="domain" description="Methyltransferase" evidence="5">
    <location>
        <begin position="325"/>
        <end position="437"/>
    </location>
</feature>
<name>A0AAW6TSB3_9BACT</name>
<dbReference type="Proteomes" id="UP001431776">
    <property type="component" value="Unassembled WGS sequence"/>
</dbReference>
<sequence length="467" mass="50948">MRPRIVRLLLCAGLLAVLSPVIAMAAAPQNIILIGWDGAEREGVDQALSRKELPNLQRLIDQGVLVKIHGEGVVNADGAWTQVLTGYLPKQAGSGQGQSEAARKGATVFERLKSHFGPDKFVAASVIGRRQAPAGLRPAILEIAEDGLLRDDKVGARAVELLARYRDKPFFLLVRFAQVDSAARTYGSNSRQYSEALISNDQWTGRIVDRLRTLGLADKTQVYVTAGHGPSGADQDLTPPAFLVTDNKAVHRDGRRQDIAPTILEAFGLDLGKIEPPLDGISLTKADTRPPIMVASRQPDVVYVPTPQVVVDKMLEMAQVKQSDIVYDLGCGDGRIVVTAAKRFGCRAFGYDIDPQRVAESLENVEANGVGHLVTIEQRDIFTLDLSGVDVVTLYLLPSLNVKLIPQLEKLKPGSRIVSHDFDMKGVEPDEVVEVRENGNYISHTVYLWTAPLKKTEQPDSDDDGGW</sequence>
<dbReference type="PANTHER" id="PTHR13610:SF11">
    <property type="entry name" value="METHYLTRANSFERASE DOMAIN-CONTAINING PROTEIN"/>
    <property type="match status" value="1"/>
</dbReference>
<dbReference type="Gene3D" id="3.40.50.150">
    <property type="entry name" value="Vaccinia Virus protein VP39"/>
    <property type="match status" value="1"/>
</dbReference>
<dbReference type="Pfam" id="PF01663">
    <property type="entry name" value="Phosphodiest"/>
    <property type="match status" value="1"/>
</dbReference>
<keyword evidence="3" id="KW-0949">S-adenosyl-L-methionine</keyword>
<evidence type="ECO:0000256" key="2">
    <source>
        <dbReference type="ARBA" id="ARBA00022679"/>
    </source>
</evidence>
<dbReference type="SUPFAM" id="SSF53649">
    <property type="entry name" value="Alkaline phosphatase-like"/>
    <property type="match status" value="1"/>
</dbReference>
<dbReference type="PANTHER" id="PTHR13610">
    <property type="entry name" value="METHYLTRANSFERASE DOMAIN-CONTAINING PROTEIN"/>
    <property type="match status" value="1"/>
</dbReference>